<feature type="transmembrane region" description="Helical" evidence="1">
    <location>
        <begin position="73"/>
        <end position="90"/>
    </location>
</feature>
<dbReference type="Proteomes" id="UP001200513">
    <property type="component" value="Chromosome"/>
</dbReference>
<dbReference type="AlphaFoldDB" id="A0A9Y1BU44"/>
<gene>
    <name evidence="2" type="ORF">K9W46_06880</name>
</gene>
<proteinExistence type="predicted"/>
<keyword evidence="1" id="KW-0472">Membrane</keyword>
<accession>A0A9Y1BU44</accession>
<reference evidence="2" key="1">
    <citation type="journal article" date="2022" name="Nat. Microbiol.">
        <title>Unique mobile elements and scalable gene flow at the prokaryote-eukaryote boundary revealed by circularized Asgard archaea genomes.</title>
        <authorList>
            <person name="Wu F."/>
            <person name="Speth D.R."/>
            <person name="Philosof A."/>
            <person name="Cremiere A."/>
            <person name="Narayanan A."/>
            <person name="Barco R.A."/>
            <person name="Connon S.A."/>
            <person name="Amend J.P."/>
            <person name="Antoshechkin I.A."/>
            <person name="Orphan V.J."/>
        </authorList>
    </citation>
    <scope>NUCLEOTIDE SEQUENCE</scope>
    <source>
        <strain evidence="2">PR6</strain>
    </source>
</reference>
<organism evidence="2">
    <name type="scientific">Candidatus Heimdallarchaeum endolithica</name>
    <dbReference type="NCBI Taxonomy" id="2876572"/>
    <lineage>
        <taxon>Archaea</taxon>
        <taxon>Promethearchaeati</taxon>
        <taxon>Candidatus Heimdallarchaeota</taxon>
        <taxon>Candidatus Heimdallarchaeia (ex Rinke et al. 2021) (nom. nud.)</taxon>
        <taxon>Candidatus Heimdallarchaeales</taxon>
        <taxon>Candidatus Heimdallarchaeaceae</taxon>
        <taxon>Candidatus Heimdallarchaeum</taxon>
    </lineage>
</organism>
<evidence type="ECO:0000256" key="1">
    <source>
        <dbReference type="SAM" id="Phobius"/>
    </source>
</evidence>
<dbReference type="EMBL" id="CP084167">
    <property type="protein sequence ID" value="UJG44900.1"/>
    <property type="molecule type" value="Genomic_DNA"/>
</dbReference>
<keyword evidence="1" id="KW-1133">Transmembrane helix</keyword>
<keyword evidence="1" id="KW-0812">Transmembrane</keyword>
<name>A0A9Y1BU44_9ARCH</name>
<protein>
    <submittedName>
        <fullName evidence="2">Small integral membrane protein 12</fullName>
    </submittedName>
</protein>
<sequence length="169" mass="19663">MMLMKLSEYTYNGYDYKVKYRHLDDIYYYNNFDVEDTWDAYGYDQYTDTNLVWHHYTPSEINDLEHDVKVRKIANMIAIGALGIILAALLAPAFPISAVLVTIGFSILEVLISEQYDQLEEFVENIKAERGDGWSVYKIKGDDAYFVPGKEFWKNPINSPKYIKCANIE</sequence>
<evidence type="ECO:0000313" key="2">
    <source>
        <dbReference type="EMBL" id="UJG44900.1"/>
    </source>
</evidence>